<sequence length="94" mass="10564">NHTAALQCVQLILQSIQVLYSNKEGESAREKTRQLLEQEDNNKETPLHLAIENRAPAVVSFMLEHNANTKAQNKNGTEALVLIYKHLPDAMKEA</sequence>
<dbReference type="Pfam" id="PF13857">
    <property type="entry name" value="Ank_5"/>
    <property type="match status" value="1"/>
</dbReference>
<feature type="non-terminal residue" evidence="2">
    <location>
        <position position="1"/>
    </location>
</feature>
<evidence type="ECO:0000313" key="2">
    <source>
        <dbReference type="EMBL" id="CAG7821805.1"/>
    </source>
</evidence>
<protein>
    <submittedName>
        <fullName evidence="2">Uncharacterized protein</fullName>
    </submittedName>
</protein>
<dbReference type="EMBL" id="CAJVCH010521853">
    <property type="protein sequence ID" value="CAG7821805.1"/>
    <property type="molecule type" value="Genomic_DNA"/>
</dbReference>
<dbReference type="SMART" id="SM00248">
    <property type="entry name" value="ANK"/>
    <property type="match status" value="1"/>
</dbReference>
<evidence type="ECO:0000313" key="3">
    <source>
        <dbReference type="Proteomes" id="UP000708208"/>
    </source>
</evidence>
<keyword evidence="3" id="KW-1185">Reference proteome</keyword>
<evidence type="ECO:0000256" key="1">
    <source>
        <dbReference type="PROSITE-ProRule" id="PRU00023"/>
    </source>
</evidence>
<organism evidence="2 3">
    <name type="scientific">Allacma fusca</name>
    <dbReference type="NCBI Taxonomy" id="39272"/>
    <lineage>
        <taxon>Eukaryota</taxon>
        <taxon>Metazoa</taxon>
        <taxon>Ecdysozoa</taxon>
        <taxon>Arthropoda</taxon>
        <taxon>Hexapoda</taxon>
        <taxon>Collembola</taxon>
        <taxon>Symphypleona</taxon>
        <taxon>Sminthuridae</taxon>
        <taxon>Allacma</taxon>
    </lineage>
</organism>
<proteinExistence type="predicted"/>
<reference evidence="2" key="1">
    <citation type="submission" date="2021-06" db="EMBL/GenBank/DDBJ databases">
        <authorList>
            <person name="Hodson N. C."/>
            <person name="Mongue J. A."/>
            <person name="Jaron S. K."/>
        </authorList>
    </citation>
    <scope>NUCLEOTIDE SEQUENCE</scope>
</reference>
<feature type="non-terminal residue" evidence="2">
    <location>
        <position position="94"/>
    </location>
</feature>
<dbReference type="InterPro" id="IPR002110">
    <property type="entry name" value="Ankyrin_rpt"/>
</dbReference>
<dbReference type="PROSITE" id="PS50088">
    <property type="entry name" value="ANK_REPEAT"/>
    <property type="match status" value="1"/>
</dbReference>
<name>A0A8J2PT36_9HEXA</name>
<feature type="repeat" description="ANK" evidence="1">
    <location>
        <begin position="42"/>
        <end position="74"/>
    </location>
</feature>
<accession>A0A8J2PT36</accession>
<dbReference type="Proteomes" id="UP000708208">
    <property type="component" value="Unassembled WGS sequence"/>
</dbReference>
<dbReference type="AlphaFoldDB" id="A0A8J2PT36"/>
<comment type="caution">
    <text evidence="2">The sequence shown here is derived from an EMBL/GenBank/DDBJ whole genome shotgun (WGS) entry which is preliminary data.</text>
</comment>
<dbReference type="PROSITE" id="PS50297">
    <property type="entry name" value="ANK_REP_REGION"/>
    <property type="match status" value="1"/>
</dbReference>
<dbReference type="OrthoDB" id="3246549at2759"/>
<gene>
    <name evidence="2" type="ORF">AFUS01_LOCUS32115</name>
</gene>
<keyword evidence="1" id="KW-0040">ANK repeat</keyword>